<evidence type="ECO:0000313" key="4">
    <source>
        <dbReference type="Proteomes" id="UP000288547"/>
    </source>
</evidence>
<gene>
    <name evidence="3" type="ORF">ELQ90_00390</name>
</gene>
<protein>
    <submittedName>
        <fullName evidence="3">MerR family transcriptional regulator</fullName>
    </submittedName>
</protein>
<comment type="caution">
    <text evidence="3">The sequence shown here is derived from an EMBL/GenBank/DDBJ whole genome shotgun (WGS) entry which is preliminary data.</text>
</comment>
<proteinExistence type="predicted"/>
<dbReference type="SMART" id="SM00871">
    <property type="entry name" value="AraC_E_bind"/>
    <property type="match status" value="1"/>
</dbReference>
<dbReference type="Pfam" id="PF06445">
    <property type="entry name" value="GyrI-like"/>
    <property type="match status" value="1"/>
</dbReference>
<dbReference type="EMBL" id="RZNB01000001">
    <property type="protein sequence ID" value="RWZ53225.1"/>
    <property type="molecule type" value="Genomic_DNA"/>
</dbReference>
<evidence type="ECO:0000256" key="1">
    <source>
        <dbReference type="ARBA" id="ARBA00023125"/>
    </source>
</evidence>
<dbReference type="Gene3D" id="1.10.1660.10">
    <property type="match status" value="1"/>
</dbReference>
<keyword evidence="4" id="KW-1185">Reference proteome</keyword>
<dbReference type="Proteomes" id="UP000288547">
    <property type="component" value="Unassembled WGS sequence"/>
</dbReference>
<dbReference type="InterPro" id="IPR000551">
    <property type="entry name" value="MerR-type_HTH_dom"/>
</dbReference>
<dbReference type="InterPro" id="IPR009061">
    <property type="entry name" value="DNA-bd_dom_put_sf"/>
</dbReference>
<dbReference type="SMART" id="SM00422">
    <property type="entry name" value="HTH_MERR"/>
    <property type="match status" value="1"/>
</dbReference>
<dbReference type="InterPro" id="IPR010499">
    <property type="entry name" value="AraC_E-bd"/>
</dbReference>
<keyword evidence="1" id="KW-0238">DNA-binding</keyword>
<dbReference type="PROSITE" id="PS50937">
    <property type="entry name" value="HTH_MERR_2"/>
    <property type="match status" value="1"/>
</dbReference>
<dbReference type="Gene3D" id="3.20.80.10">
    <property type="entry name" value="Regulatory factor, effector binding domain"/>
    <property type="match status" value="1"/>
</dbReference>
<sequence>MTIGDFSQATRLSAKALRFYHREGLLAPAAIDPHNGYRLYSPEQIADAQVIRRLRALEVPVDTVREILRAPDIARRNVLVADHLSRLEAQLDATIAAVGTLRRLLDPPTPVAVEHRSVDATPALVIRQTIDLADLGDWYVGASAELREQAERAERAGCSIAGPLGGLWAAELFLDERGDAALFQPLTSLASIPTLGGRTRAETLPPTELAVAVHRGPDASIGDTYAALGTYVAENELGVAGPVREHYLREPDAGSDDVETEIGWPVFRVTR</sequence>
<dbReference type="OrthoDB" id="9802039at2"/>
<dbReference type="Pfam" id="PF13411">
    <property type="entry name" value="MerR_1"/>
    <property type="match status" value="1"/>
</dbReference>
<evidence type="ECO:0000259" key="2">
    <source>
        <dbReference type="PROSITE" id="PS50937"/>
    </source>
</evidence>
<feature type="domain" description="HTH merR-type" evidence="2">
    <location>
        <begin position="1"/>
        <end position="70"/>
    </location>
</feature>
<dbReference type="GO" id="GO:0003677">
    <property type="term" value="F:DNA binding"/>
    <property type="evidence" value="ECO:0007669"/>
    <property type="project" value="UniProtKB-KW"/>
</dbReference>
<evidence type="ECO:0000313" key="3">
    <source>
        <dbReference type="EMBL" id="RWZ53225.1"/>
    </source>
</evidence>
<accession>A0A444PZ85</accession>
<organism evidence="3 4">
    <name type="scientific">Labedella phragmitis</name>
    <dbReference type="NCBI Taxonomy" id="2498849"/>
    <lineage>
        <taxon>Bacteria</taxon>
        <taxon>Bacillati</taxon>
        <taxon>Actinomycetota</taxon>
        <taxon>Actinomycetes</taxon>
        <taxon>Micrococcales</taxon>
        <taxon>Microbacteriaceae</taxon>
        <taxon>Labedella</taxon>
    </lineage>
</organism>
<dbReference type="PANTHER" id="PTHR30204:SF97">
    <property type="entry name" value="MERR FAMILY REGULATORY PROTEIN"/>
    <property type="match status" value="1"/>
</dbReference>
<dbReference type="InterPro" id="IPR011256">
    <property type="entry name" value="Reg_factor_effector_dom_sf"/>
</dbReference>
<dbReference type="SUPFAM" id="SSF46955">
    <property type="entry name" value="Putative DNA-binding domain"/>
    <property type="match status" value="1"/>
</dbReference>
<dbReference type="InterPro" id="IPR047057">
    <property type="entry name" value="MerR_fam"/>
</dbReference>
<dbReference type="PANTHER" id="PTHR30204">
    <property type="entry name" value="REDOX-CYCLING DRUG-SENSING TRANSCRIPTIONAL ACTIVATOR SOXR"/>
    <property type="match status" value="1"/>
</dbReference>
<name>A0A444PZ85_9MICO</name>
<dbReference type="SUPFAM" id="SSF55136">
    <property type="entry name" value="Probable bacterial effector-binding domain"/>
    <property type="match status" value="1"/>
</dbReference>
<dbReference type="CDD" id="cd01107">
    <property type="entry name" value="HTH_BmrR"/>
    <property type="match status" value="1"/>
</dbReference>
<dbReference type="GO" id="GO:0003700">
    <property type="term" value="F:DNA-binding transcription factor activity"/>
    <property type="evidence" value="ECO:0007669"/>
    <property type="project" value="InterPro"/>
</dbReference>
<dbReference type="AlphaFoldDB" id="A0A444PZ85"/>
<dbReference type="InterPro" id="IPR029442">
    <property type="entry name" value="GyrI-like"/>
</dbReference>
<reference evidence="3 4" key="1">
    <citation type="submission" date="2018-12" db="EMBL/GenBank/DDBJ databases">
        <authorList>
            <person name="Li F."/>
        </authorList>
    </citation>
    <scope>NUCLEOTIDE SEQUENCE [LARGE SCALE GENOMIC DNA]</scope>
    <source>
        <strain evidence="3 4">11W25H-1</strain>
    </source>
</reference>